<name>A0A7J7LV88_9MAGN</name>
<dbReference type="GO" id="GO:0000981">
    <property type="term" value="F:DNA-binding transcription factor activity, RNA polymerase II-specific"/>
    <property type="evidence" value="ECO:0007669"/>
    <property type="project" value="TreeGrafter"/>
</dbReference>
<feature type="domain" description="HTH myb-type" evidence="9">
    <location>
        <begin position="133"/>
        <end position="187"/>
    </location>
</feature>
<organism evidence="10 11">
    <name type="scientific">Kingdonia uniflora</name>
    <dbReference type="NCBI Taxonomy" id="39325"/>
    <lineage>
        <taxon>Eukaryota</taxon>
        <taxon>Viridiplantae</taxon>
        <taxon>Streptophyta</taxon>
        <taxon>Embryophyta</taxon>
        <taxon>Tracheophyta</taxon>
        <taxon>Spermatophyta</taxon>
        <taxon>Magnoliopsida</taxon>
        <taxon>Ranunculales</taxon>
        <taxon>Circaeasteraceae</taxon>
        <taxon>Kingdonia</taxon>
    </lineage>
</organism>
<evidence type="ECO:0000256" key="2">
    <source>
        <dbReference type="ARBA" id="ARBA00022737"/>
    </source>
</evidence>
<feature type="domain" description="Myb-like" evidence="8">
    <location>
        <begin position="133"/>
        <end position="183"/>
    </location>
</feature>
<dbReference type="InterPro" id="IPR009057">
    <property type="entry name" value="Homeodomain-like_sf"/>
</dbReference>
<dbReference type="Pfam" id="PF13921">
    <property type="entry name" value="Myb_DNA-bind_6"/>
    <property type="match status" value="1"/>
</dbReference>
<evidence type="ECO:0000313" key="11">
    <source>
        <dbReference type="Proteomes" id="UP000541444"/>
    </source>
</evidence>
<evidence type="ECO:0000259" key="9">
    <source>
        <dbReference type="PROSITE" id="PS51294"/>
    </source>
</evidence>
<accession>A0A7J7LV88</accession>
<dbReference type="SUPFAM" id="SSF46689">
    <property type="entry name" value="Homeodomain-like"/>
    <property type="match status" value="1"/>
</dbReference>
<gene>
    <name evidence="10" type="ORF">GIB67_037762</name>
</gene>
<dbReference type="InterPro" id="IPR017930">
    <property type="entry name" value="Myb_dom"/>
</dbReference>
<evidence type="ECO:0000259" key="8">
    <source>
        <dbReference type="PROSITE" id="PS50090"/>
    </source>
</evidence>
<keyword evidence="4" id="KW-0238">DNA-binding</keyword>
<dbReference type="FunFam" id="1.10.10.60:FF:000060">
    <property type="entry name" value="MYB transcription factor"/>
    <property type="match status" value="1"/>
</dbReference>
<proteinExistence type="predicted"/>
<keyword evidence="3" id="KW-0805">Transcription regulation</keyword>
<dbReference type="GO" id="GO:0005634">
    <property type="term" value="C:nucleus"/>
    <property type="evidence" value="ECO:0007669"/>
    <property type="project" value="UniProtKB-SubCell"/>
</dbReference>
<dbReference type="PANTHER" id="PTHR45614:SF259">
    <property type="entry name" value="MYB DOMAIN PROTEIN 89-RELATED"/>
    <property type="match status" value="1"/>
</dbReference>
<dbReference type="GO" id="GO:0000978">
    <property type="term" value="F:RNA polymerase II cis-regulatory region sequence-specific DNA binding"/>
    <property type="evidence" value="ECO:0007669"/>
    <property type="project" value="TreeGrafter"/>
</dbReference>
<dbReference type="OrthoDB" id="2143914at2759"/>
<feature type="compositionally biased region" description="Polar residues" evidence="7">
    <location>
        <begin position="284"/>
        <end position="295"/>
    </location>
</feature>
<dbReference type="AlphaFoldDB" id="A0A7J7LV88"/>
<dbReference type="PROSITE" id="PS50090">
    <property type="entry name" value="MYB_LIKE"/>
    <property type="match status" value="2"/>
</dbReference>
<keyword evidence="5" id="KW-0804">Transcription</keyword>
<evidence type="ECO:0000256" key="4">
    <source>
        <dbReference type="ARBA" id="ARBA00023125"/>
    </source>
</evidence>
<dbReference type="CDD" id="cd00167">
    <property type="entry name" value="SANT"/>
    <property type="match status" value="2"/>
</dbReference>
<keyword evidence="11" id="KW-1185">Reference proteome</keyword>
<feature type="domain" description="HTH myb-type" evidence="9">
    <location>
        <begin position="80"/>
        <end position="132"/>
    </location>
</feature>
<evidence type="ECO:0000313" key="10">
    <source>
        <dbReference type="EMBL" id="KAF6146462.1"/>
    </source>
</evidence>
<evidence type="ECO:0000256" key="3">
    <source>
        <dbReference type="ARBA" id="ARBA00023015"/>
    </source>
</evidence>
<reference evidence="10 11" key="1">
    <citation type="journal article" date="2020" name="IScience">
        <title>Genome Sequencing of the Endangered Kingdonia uniflora (Circaeasteraceae, Ranunculales) Reveals Potential Mechanisms of Evolutionary Specialization.</title>
        <authorList>
            <person name="Sun Y."/>
            <person name="Deng T."/>
            <person name="Zhang A."/>
            <person name="Moore M.J."/>
            <person name="Landis J.B."/>
            <person name="Lin N."/>
            <person name="Zhang H."/>
            <person name="Zhang X."/>
            <person name="Huang J."/>
            <person name="Zhang X."/>
            <person name="Sun H."/>
            <person name="Wang H."/>
        </authorList>
    </citation>
    <scope>NUCLEOTIDE SEQUENCE [LARGE SCALE GENOMIC DNA]</scope>
    <source>
        <strain evidence="10">TB1705</strain>
        <tissue evidence="10">Leaf</tissue>
    </source>
</reference>
<dbReference type="InterPro" id="IPR001005">
    <property type="entry name" value="SANT/Myb"/>
</dbReference>
<dbReference type="Proteomes" id="UP000541444">
    <property type="component" value="Unassembled WGS sequence"/>
</dbReference>
<dbReference type="InterPro" id="IPR050560">
    <property type="entry name" value="MYB_TF"/>
</dbReference>
<protein>
    <submittedName>
        <fullName evidence="10">Uncharacterized protein</fullName>
    </submittedName>
</protein>
<dbReference type="PANTHER" id="PTHR45614">
    <property type="entry name" value="MYB PROTEIN-RELATED"/>
    <property type="match status" value="1"/>
</dbReference>
<comment type="caution">
    <text evidence="10">The sequence shown here is derived from an EMBL/GenBank/DDBJ whole genome shotgun (WGS) entry which is preliminary data.</text>
</comment>
<sequence length="331" mass="36658">MVTPNLQPPSSPKLQQTCFASNSLAETKTTVVETMGFQLLGSPTSPPLEQSLSFNGYWSNGVCMNNGGGQEHEDGTSSSSKSCARGHWRPCEDTKLIQLVAHYGAQNWNIIAEKLGGSRSGKSCRLRWFNQLDPKINKSAFSEEEEERLLTAHRLYGNKWALIARLFPGRTDNAVKNHWHVIIARKQRENSSYKNGYKRRKSFHQERMEMNISLVHYNNGSSDQSTIASTRDDSNSTCTDLSLSSFSNKAHQQGRSTSFSPRQHHFANDLQMGSPLSGGKPRSSKSSNVKTACSDSSFEVSATSVEEEIENADGKKRVCVPFIDFLGVGAI</sequence>
<keyword evidence="6" id="KW-0539">Nucleus</keyword>
<evidence type="ECO:0000256" key="6">
    <source>
        <dbReference type="ARBA" id="ARBA00023242"/>
    </source>
</evidence>
<feature type="domain" description="Myb-like" evidence="8">
    <location>
        <begin position="80"/>
        <end position="132"/>
    </location>
</feature>
<comment type="subcellular location">
    <subcellularLocation>
        <location evidence="1">Nucleus</location>
    </subcellularLocation>
</comment>
<evidence type="ECO:0000256" key="5">
    <source>
        <dbReference type="ARBA" id="ARBA00023163"/>
    </source>
</evidence>
<evidence type="ECO:0000256" key="7">
    <source>
        <dbReference type="SAM" id="MobiDB-lite"/>
    </source>
</evidence>
<dbReference type="PROSITE" id="PS51294">
    <property type="entry name" value="HTH_MYB"/>
    <property type="match status" value="2"/>
</dbReference>
<dbReference type="EMBL" id="JACGCM010001976">
    <property type="protein sequence ID" value="KAF6146462.1"/>
    <property type="molecule type" value="Genomic_DNA"/>
</dbReference>
<dbReference type="Gene3D" id="1.10.10.60">
    <property type="entry name" value="Homeodomain-like"/>
    <property type="match status" value="2"/>
</dbReference>
<keyword evidence="2" id="KW-0677">Repeat</keyword>
<dbReference type="SMART" id="SM00717">
    <property type="entry name" value="SANT"/>
    <property type="match status" value="2"/>
</dbReference>
<evidence type="ECO:0000256" key="1">
    <source>
        <dbReference type="ARBA" id="ARBA00004123"/>
    </source>
</evidence>
<feature type="region of interest" description="Disordered" evidence="7">
    <location>
        <begin position="268"/>
        <end position="295"/>
    </location>
</feature>